<dbReference type="InterPro" id="IPR002401">
    <property type="entry name" value="Cyt_P450_E_grp-I"/>
</dbReference>
<keyword evidence="5 7" id="KW-0408">Iron</keyword>
<keyword evidence="9" id="KW-0472">Membrane</keyword>
<comment type="cofactor">
    <cofactor evidence="1 7">
        <name>heme</name>
        <dbReference type="ChEBI" id="CHEBI:30413"/>
    </cofactor>
</comment>
<dbReference type="Gene3D" id="1.10.630.10">
    <property type="entry name" value="Cytochrome P450"/>
    <property type="match status" value="1"/>
</dbReference>
<dbReference type="EMBL" id="JABEBT010000004">
    <property type="protein sequence ID" value="KAF7639674.1"/>
    <property type="molecule type" value="Genomic_DNA"/>
</dbReference>
<dbReference type="PROSITE" id="PS00086">
    <property type="entry name" value="CYTOCHROME_P450"/>
    <property type="match status" value="1"/>
</dbReference>
<keyword evidence="3 7" id="KW-0479">Metal-binding</keyword>
<sequence>MFPILFWLLIFISLICFWNFIWKRRNLPPGPLPLPIFGNTLTLARYAPGYEAYKFWSNKYGPIYTLWFGEDPIIIISDFECMRDTFVKAGEDYNGRHLMTAINNVLTATNGNYGVIRTEGNRWRTMRRFTLKAMRDLGMGRSNLEQKFFNDFQQLIAEPLIKQIKQSEDGSIIIKRIDQMIDILAGSTINQMLFGYPFNEEKLEDFYNLKETLEKQRLTITSIRGRLLMGMPWLRYFPLFNTTFKEFDLQVTSTYKFFESNIFETIKKRRENNNNKEEEEEKHKDLVNYFLDQMEEIKRNEENENNLNEFNIENLRSLCYDLFLAGQETICITLNFLLLYLLLDQRVQLKLQKELDDFKEKFKITNLKEKYFRMVNRCELPYTNAVINETQRLCNLLPLNLSHKTTKNVELFNKKIKLPKGIAIVPQISCVLYDEKIFPKPYCFIPERFISSDGSFKRIDEFIPFSLGKRQCLGESLAKMELFMFTTNFFSKFKIFPTDPFNPPTTAKQPGFGVFPYPFSCRIELRRRLIRE</sequence>
<dbReference type="GO" id="GO:0020037">
    <property type="term" value="F:heme binding"/>
    <property type="evidence" value="ECO:0007669"/>
    <property type="project" value="InterPro"/>
</dbReference>
<evidence type="ECO:0000313" key="11">
    <source>
        <dbReference type="Proteomes" id="UP000605970"/>
    </source>
</evidence>
<proteinExistence type="inferred from homology"/>
<organism evidence="10 11">
    <name type="scientific">Meloidogyne graminicola</name>
    <dbReference type="NCBI Taxonomy" id="189291"/>
    <lineage>
        <taxon>Eukaryota</taxon>
        <taxon>Metazoa</taxon>
        <taxon>Ecdysozoa</taxon>
        <taxon>Nematoda</taxon>
        <taxon>Chromadorea</taxon>
        <taxon>Rhabditida</taxon>
        <taxon>Tylenchina</taxon>
        <taxon>Tylenchomorpha</taxon>
        <taxon>Tylenchoidea</taxon>
        <taxon>Meloidogynidae</taxon>
        <taxon>Meloidogyninae</taxon>
        <taxon>Meloidogyne</taxon>
    </lineage>
</organism>
<reference evidence="10" key="1">
    <citation type="journal article" date="2020" name="Ecol. Evol.">
        <title>Genome structure and content of the rice root-knot nematode (Meloidogyne graminicola).</title>
        <authorList>
            <person name="Phan N.T."/>
            <person name="Danchin E.G.J."/>
            <person name="Klopp C."/>
            <person name="Perfus-Barbeoch L."/>
            <person name="Kozlowski D.K."/>
            <person name="Koutsovoulos G.D."/>
            <person name="Lopez-Roques C."/>
            <person name="Bouchez O."/>
            <person name="Zahm M."/>
            <person name="Besnard G."/>
            <person name="Bellafiore S."/>
        </authorList>
    </citation>
    <scope>NUCLEOTIDE SEQUENCE</scope>
    <source>
        <strain evidence="10">VN-18</strain>
    </source>
</reference>
<dbReference type="PANTHER" id="PTHR24300">
    <property type="entry name" value="CYTOCHROME P450 508A4-RELATED"/>
    <property type="match status" value="1"/>
</dbReference>
<comment type="similarity">
    <text evidence="2 8">Belongs to the cytochrome P450 family.</text>
</comment>
<dbReference type="SUPFAM" id="SSF48264">
    <property type="entry name" value="Cytochrome P450"/>
    <property type="match status" value="1"/>
</dbReference>
<dbReference type="GO" id="GO:0016712">
    <property type="term" value="F:oxidoreductase activity, acting on paired donors, with incorporation or reduction of molecular oxygen, reduced flavin or flavoprotein as one donor, and incorporation of one atom of oxygen"/>
    <property type="evidence" value="ECO:0007669"/>
    <property type="project" value="TreeGrafter"/>
</dbReference>
<keyword evidence="6 8" id="KW-0503">Monooxygenase</keyword>
<evidence type="ECO:0000256" key="6">
    <source>
        <dbReference type="ARBA" id="ARBA00023033"/>
    </source>
</evidence>
<comment type="caution">
    <text evidence="10">The sequence shown here is derived from an EMBL/GenBank/DDBJ whole genome shotgun (WGS) entry which is preliminary data.</text>
</comment>
<keyword evidence="9" id="KW-0812">Transmembrane</keyword>
<evidence type="ECO:0000256" key="7">
    <source>
        <dbReference type="PIRSR" id="PIRSR602401-1"/>
    </source>
</evidence>
<keyword evidence="9" id="KW-1133">Transmembrane helix</keyword>
<dbReference type="Proteomes" id="UP000605970">
    <property type="component" value="Unassembled WGS sequence"/>
</dbReference>
<dbReference type="Pfam" id="PF00067">
    <property type="entry name" value="p450"/>
    <property type="match status" value="1"/>
</dbReference>
<evidence type="ECO:0000256" key="8">
    <source>
        <dbReference type="RuleBase" id="RU000461"/>
    </source>
</evidence>
<dbReference type="PRINTS" id="PR00385">
    <property type="entry name" value="P450"/>
</dbReference>
<evidence type="ECO:0000256" key="3">
    <source>
        <dbReference type="ARBA" id="ARBA00022723"/>
    </source>
</evidence>
<evidence type="ECO:0000256" key="5">
    <source>
        <dbReference type="ARBA" id="ARBA00023004"/>
    </source>
</evidence>
<keyword evidence="11" id="KW-1185">Reference proteome</keyword>
<accession>A0A8T0A0V3</accession>
<keyword evidence="4 8" id="KW-0560">Oxidoreductase</keyword>
<evidence type="ECO:0000313" key="10">
    <source>
        <dbReference type="EMBL" id="KAF7639674.1"/>
    </source>
</evidence>
<dbReference type="InterPro" id="IPR036396">
    <property type="entry name" value="Cyt_P450_sf"/>
</dbReference>
<dbReference type="OrthoDB" id="5798228at2759"/>
<dbReference type="InterPro" id="IPR050182">
    <property type="entry name" value="Cytochrome_P450_fam2"/>
</dbReference>
<evidence type="ECO:0000256" key="1">
    <source>
        <dbReference type="ARBA" id="ARBA00001971"/>
    </source>
</evidence>
<dbReference type="InterPro" id="IPR017972">
    <property type="entry name" value="Cyt_P450_CS"/>
</dbReference>
<evidence type="ECO:0008006" key="12">
    <source>
        <dbReference type="Google" id="ProtNLM"/>
    </source>
</evidence>
<dbReference type="InterPro" id="IPR001128">
    <property type="entry name" value="Cyt_P450"/>
</dbReference>
<dbReference type="GO" id="GO:0005506">
    <property type="term" value="F:iron ion binding"/>
    <property type="evidence" value="ECO:0007669"/>
    <property type="project" value="InterPro"/>
</dbReference>
<dbReference type="FunFam" id="1.10.630.10:FF:000036">
    <property type="entry name" value="CYtochrome P450 family"/>
    <property type="match status" value="1"/>
</dbReference>
<dbReference type="AlphaFoldDB" id="A0A8T0A0V3"/>
<dbReference type="PANTHER" id="PTHR24300:SF375">
    <property type="entry name" value="CYTOCHROME P450 FAMILY"/>
    <property type="match status" value="1"/>
</dbReference>
<dbReference type="GO" id="GO:0005737">
    <property type="term" value="C:cytoplasm"/>
    <property type="evidence" value="ECO:0007669"/>
    <property type="project" value="TreeGrafter"/>
</dbReference>
<feature type="binding site" description="axial binding residue" evidence="7">
    <location>
        <position position="472"/>
    </location>
    <ligand>
        <name>heme</name>
        <dbReference type="ChEBI" id="CHEBI:30413"/>
    </ligand>
    <ligandPart>
        <name>Fe</name>
        <dbReference type="ChEBI" id="CHEBI:18248"/>
    </ligandPart>
</feature>
<gene>
    <name evidence="10" type="ORF">Mgra_00001000</name>
</gene>
<feature type="transmembrane region" description="Helical" evidence="9">
    <location>
        <begin position="6"/>
        <end position="22"/>
    </location>
</feature>
<evidence type="ECO:0000256" key="2">
    <source>
        <dbReference type="ARBA" id="ARBA00010617"/>
    </source>
</evidence>
<dbReference type="PRINTS" id="PR00463">
    <property type="entry name" value="EP450I"/>
</dbReference>
<keyword evidence="7 8" id="KW-0349">Heme</keyword>
<protein>
    <recommendedName>
        <fullName evidence="12">Cytochrome P450</fullName>
    </recommendedName>
</protein>
<evidence type="ECO:0000256" key="9">
    <source>
        <dbReference type="SAM" id="Phobius"/>
    </source>
</evidence>
<name>A0A8T0A0V3_9BILA</name>
<dbReference type="GO" id="GO:0006805">
    <property type="term" value="P:xenobiotic metabolic process"/>
    <property type="evidence" value="ECO:0007669"/>
    <property type="project" value="TreeGrafter"/>
</dbReference>
<evidence type="ECO:0000256" key="4">
    <source>
        <dbReference type="ARBA" id="ARBA00023002"/>
    </source>
</evidence>
<dbReference type="GO" id="GO:0006082">
    <property type="term" value="P:organic acid metabolic process"/>
    <property type="evidence" value="ECO:0007669"/>
    <property type="project" value="TreeGrafter"/>
</dbReference>